<dbReference type="Proteomes" id="UP001230649">
    <property type="component" value="Unassembled WGS sequence"/>
</dbReference>
<accession>A0ACC2X154</accession>
<reference evidence="1" key="1">
    <citation type="submission" date="2023-04" db="EMBL/GenBank/DDBJ databases">
        <title>Draft Genome sequencing of Naganishia species isolated from polar environments using Oxford Nanopore Technology.</title>
        <authorList>
            <person name="Leo P."/>
            <person name="Venkateswaran K."/>
        </authorList>
    </citation>
    <scope>NUCLEOTIDE SEQUENCE</scope>
    <source>
        <strain evidence="1">MNA-CCFEE 5262</strain>
    </source>
</reference>
<comment type="caution">
    <text evidence="1">The sequence shown here is derived from an EMBL/GenBank/DDBJ whole genome shotgun (WGS) entry which is preliminary data.</text>
</comment>
<protein>
    <submittedName>
        <fullName evidence="1">Uncharacterized protein</fullName>
    </submittedName>
</protein>
<sequence>MGRYTLLQDIQVILWTCLSSWYYGYHISELNFPESSITCTSARSASLGGLPDCLGFNLTRYSAATAVFTLGGLAGSIMSSAVTRRLQATGSIKVTGLLNVVGSVMMFAAPHWLVVLVGRIVVGLASGLAITTVPPLLSEISKTSTNKLIASHTGSIGILNQLAIVLGIFSAQVTGLSLTGVKGDKRGGWRYVVLASGVVAVVQLVAGMKIPRTLMQKRQVERKERETGQEDRVDDEVSRLEAREDGEYSASDSQSKDREPTLRSLLSSPSIRPHVLLVAFTLITQQFAGINAVLFYSTPVLKSLLPDKSGLIGIFVSAINVGMTVPSLVLIDKAGRKPLLLCSLAGMAISAILLATGLDGHHQILSSITIITFVAAFALGLGPIPFLLISELVPPDAVPAVSSLALSCSWISNFVVALAFLPVRDALSYVDGKGEVQGEGRVFYVFLVVHLVALGVIWRKLYRN</sequence>
<organism evidence="1 2">
    <name type="scientific">Naganishia adeliensis</name>
    <dbReference type="NCBI Taxonomy" id="92952"/>
    <lineage>
        <taxon>Eukaryota</taxon>
        <taxon>Fungi</taxon>
        <taxon>Dikarya</taxon>
        <taxon>Basidiomycota</taxon>
        <taxon>Agaricomycotina</taxon>
        <taxon>Tremellomycetes</taxon>
        <taxon>Filobasidiales</taxon>
        <taxon>Filobasidiaceae</taxon>
        <taxon>Naganishia</taxon>
    </lineage>
</organism>
<proteinExistence type="predicted"/>
<gene>
    <name evidence="1" type="ORF">QFC20_000068</name>
</gene>
<evidence type="ECO:0000313" key="1">
    <source>
        <dbReference type="EMBL" id="KAJ9117789.1"/>
    </source>
</evidence>
<keyword evidence="2" id="KW-1185">Reference proteome</keyword>
<dbReference type="EMBL" id="JASBWS010000001">
    <property type="protein sequence ID" value="KAJ9117789.1"/>
    <property type="molecule type" value="Genomic_DNA"/>
</dbReference>
<name>A0ACC2X154_9TREE</name>
<evidence type="ECO:0000313" key="2">
    <source>
        <dbReference type="Proteomes" id="UP001230649"/>
    </source>
</evidence>